<evidence type="ECO:0000313" key="1">
    <source>
        <dbReference type="EMBL" id="PWN06529.1"/>
    </source>
</evidence>
<keyword evidence="2" id="KW-1185">Reference proteome</keyword>
<dbReference type="InterPro" id="IPR000415">
    <property type="entry name" value="Nitroreductase-like"/>
</dbReference>
<evidence type="ECO:0008006" key="3">
    <source>
        <dbReference type="Google" id="ProtNLM"/>
    </source>
</evidence>
<dbReference type="GO" id="GO:0016491">
    <property type="term" value="F:oxidoreductase activity"/>
    <property type="evidence" value="ECO:0007669"/>
    <property type="project" value="InterPro"/>
</dbReference>
<dbReference type="Gene3D" id="3.40.109.10">
    <property type="entry name" value="NADH Oxidase"/>
    <property type="match status" value="1"/>
</dbReference>
<dbReference type="OrthoDB" id="5149792at2"/>
<proteinExistence type="predicted"/>
<protein>
    <recommendedName>
        <fullName evidence="3">Nitroreductase family protein</fullName>
    </recommendedName>
</protein>
<name>A0A316TT65_9BACT</name>
<dbReference type="NCBIfam" id="NF047509">
    <property type="entry name" value="Rv3131_FMN_oxido"/>
    <property type="match status" value="1"/>
</dbReference>
<sequence length="323" mass="36834">MDTRDLIYYSTLAPSGHNTQPWKFSVQDNIIRIYPDFDRTLSVVDPDNHALYISLGCALENLVISAKEDGSACRVGVFPDDENEECLRVTLTDESPAKEKDLYEAIPVRQSNRSMYDEQKIPPADMEKLLQANEQDTVVVKTFDAQGKDVDPVIELVKEAGRIQFNDDRFVEELISWIRFNKKEVQNNRDGLSAKVMGFPNVPRWLGRFIMKTFVTADREAEKTEKQIRSSSHLFLFICKKNDKKHWVDAGRGFQRVALTAASLGIAHAHLNMPCEVESVRKKLSAHLDLHPDEQPVLLIRLGYASRAPRSPRRPPEEVRIDS</sequence>
<dbReference type="PANTHER" id="PTHR23026">
    <property type="entry name" value="NADPH NITROREDUCTASE"/>
    <property type="match status" value="1"/>
</dbReference>
<dbReference type="RefSeq" id="WP_109646644.1">
    <property type="nucleotide sequence ID" value="NZ_QGGB01000006.1"/>
</dbReference>
<gene>
    <name evidence="1" type="ORF">DDZ15_08390</name>
</gene>
<dbReference type="AlphaFoldDB" id="A0A316TT65"/>
<evidence type="ECO:0000313" key="2">
    <source>
        <dbReference type="Proteomes" id="UP000245533"/>
    </source>
</evidence>
<dbReference type="SUPFAM" id="SSF55469">
    <property type="entry name" value="FMN-dependent nitroreductase-like"/>
    <property type="match status" value="2"/>
</dbReference>
<accession>A0A316TT65</accession>
<dbReference type="Gene3D" id="3.40.109.30">
    <property type="entry name" value="putative nitroreductase (tm1586), domain 2"/>
    <property type="match status" value="1"/>
</dbReference>
<dbReference type="Proteomes" id="UP000245533">
    <property type="component" value="Unassembled WGS sequence"/>
</dbReference>
<organism evidence="1 2">
    <name type="scientific">Rhodohalobacter mucosus</name>
    <dbReference type="NCBI Taxonomy" id="2079485"/>
    <lineage>
        <taxon>Bacteria</taxon>
        <taxon>Pseudomonadati</taxon>
        <taxon>Balneolota</taxon>
        <taxon>Balneolia</taxon>
        <taxon>Balneolales</taxon>
        <taxon>Balneolaceae</taxon>
        <taxon>Rhodohalobacter</taxon>
    </lineage>
</organism>
<comment type="caution">
    <text evidence="1">The sequence shown here is derived from an EMBL/GenBank/DDBJ whole genome shotgun (WGS) entry which is preliminary data.</text>
</comment>
<dbReference type="PANTHER" id="PTHR23026:SF123">
    <property type="entry name" value="NAD(P)H NITROREDUCTASE RV3131-RELATED"/>
    <property type="match status" value="1"/>
</dbReference>
<dbReference type="EMBL" id="QGGB01000006">
    <property type="protein sequence ID" value="PWN06529.1"/>
    <property type="molecule type" value="Genomic_DNA"/>
</dbReference>
<reference evidence="1 2" key="1">
    <citation type="submission" date="2018-05" db="EMBL/GenBank/DDBJ databases">
        <title>Rhodohalobacter halophilus gen. nov., sp. nov., a moderately halophilic member of the family Balneolaceae.</title>
        <authorList>
            <person name="Liu Z.-W."/>
        </authorList>
    </citation>
    <scope>NUCLEOTIDE SEQUENCE [LARGE SCALE GENOMIC DNA]</scope>
    <source>
        <strain evidence="1 2">8A47</strain>
    </source>
</reference>
<dbReference type="InterPro" id="IPR050627">
    <property type="entry name" value="Nitroreductase/BluB"/>
</dbReference>